<proteinExistence type="predicted"/>
<feature type="domain" description="HTH tetR-type" evidence="5">
    <location>
        <begin position="5"/>
        <end position="65"/>
    </location>
</feature>
<dbReference type="InterPro" id="IPR001647">
    <property type="entry name" value="HTH_TetR"/>
</dbReference>
<comment type="caution">
    <text evidence="6">The sequence shown here is derived from an EMBL/GenBank/DDBJ whole genome shotgun (WGS) entry which is preliminary data.</text>
</comment>
<dbReference type="SUPFAM" id="SSF46689">
    <property type="entry name" value="Homeodomain-like"/>
    <property type="match status" value="1"/>
</dbReference>
<accession>A0A853EUW7</accession>
<feature type="DNA-binding region" description="H-T-H motif" evidence="4">
    <location>
        <begin position="28"/>
        <end position="47"/>
    </location>
</feature>
<dbReference type="PANTHER" id="PTHR30055:SF239">
    <property type="entry name" value="TRANSCRIPTIONAL REGULATORY PROTEIN"/>
    <property type="match status" value="1"/>
</dbReference>
<evidence type="ECO:0000256" key="3">
    <source>
        <dbReference type="ARBA" id="ARBA00023163"/>
    </source>
</evidence>
<dbReference type="EMBL" id="JACBYE010000015">
    <property type="protein sequence ID" value="NYS93472.1"/>
    <property type="molecule type" value="Genomic_DNA"/>
</dbReference>
<gene>
    <name evidence="6" type="ORF">HZZ10_08030</name>
</gene>
<sequence length="189" mass="19907">MARAGITPARLAKAAAELADEAGFEHVTAAEVARRVGVQTASLYSHVAGTPALRESVSLLALAELADRAEAAVLGRTRRDALAGLADAFRDYAREHPGRFAATVVPLSPETARASAGPRHARLIEAVLRGYALDGAVHVHATRLLGSTIRGFITLEAGGSFDHSSPDPGESWEQIIDALDALLSDWPTR</sequence>
<dbReference type="RefSeq" id="WP_179913123.1">
    <property type="nucleotide sequence ID" value="NZ_JACBYE010000015.1"/>
</dbReference>
<dbReference type="InterPro" id="IPR023772">
    <property type="entry name" value="DNA-bd_HTH_TetR-type_CS"/>
</dbReference>
<reference evidence="6 7" key="1">
    <citation type="submission" date="2020-07" db="EMBL/GenBank/DDBJ databases">
        <title>MOT database genomes.</title>
        <authorList>
            <person name="Joseph S."/>
            <person name="Aduse-Opoku J."/>
            <person name="Hashim A."/>
            <person name="Wade W."/>
            <person name="Curtis M."/>
        </authorList>
    </citation>
    <scope>NUCLEOTIDE SEQUENCE [LARGE SCALE GENOMIC DNA]</scope>
    <source>
        <strain evidence="6 7">DSM 100099</strain>
    </source>
</reference>
<evidence type="ECO:0000259" key="5">
    <source>
        <dbReference type="PROSITE" id="PS50977"/>
    </source>
</evidence>
<name>A0A853EUW7_9MICO</name>
<dbReference type="InterPro" id="IPR025996">
    <property type="entry name" value="MT1864/Rv1816-like_C"/>
</dbReference>
<dbReference type="AlphaFoldDB" id="A0A853EUW7"/>
<dbReference type="PANTHER" id="PTHR30055">
    <property type="entry name" value="HTH-TYPE TRANSCRIPTIONAL REGULATOR RUTR"/>
    <property type="match status" value="1"/>
</dbReference>
<dbReference type="Proteomes" id="UP000561011">
    <property type="component" value="Unassembled WGS sequence"/>
</dbReference>
<evidence type="ECO:0000256" key="2">
    <source>
        <dbReference type="ARBA" id="ARBA00023125"/>
    </source>
</evidence>
<evidence type="ECO:0000313" key="6">
    <source>
        <dbReference type="EMBL" id="NYS93472.1"/>
    </source>
</evidence>
<dbReference type="Pfam" id="PF00440">
    <property type="entry name" value="TetR_N"/>
    <property type="match status" value="1"/>
</dbReference>
<dbReference type="SUPFAM" id="SSF48498">
    <property type="entry name" value="Tetracyclin repressor-like, C-terminal domain"/>
    <property type="match status" value="1"/>
</dbReference>
<dbReference type="Gene3D" id="1.10.357.10">
    <property type="entry name" value="Tetracycline Repressor, domain 2"/>
    <property type="match status" value="1"/>
</dbReference>
<keyword evidence="7" id="KW-1185">Reference proteome</keyword>
<dbReference type="PROSITE" id="PS01081">
    <property type="entry name" value="HTH_TETR_1"/>
    <property type="match status" value="1"/>
</dbReference>
<dbReference type="GO" id="GO:0003700">
    <property type="term" value="F:DNA-binding transcription factor activity"/>
    <property type="evidence" value="ECO:0007669"/>
    <property type="project" value="TreeGrafter"/>
</dbReference>
<keyword evidence="3" id="KW-0804">Transcription</keyword>
<evidence type="ECO:0000256" key="1">
    <source>
        <dbReference type="ARBA" id="ARBA00023015"/>
    </source>
</evidence>
<dbReference type="InterPro" id="IPR050109">
    <property type="entry name" value="HTH-type_TetR-like_transc_reg"/>
</dbReference>
<dbReference type="PROSITE" id="PS50977">
    <property type="entry name" value="HTH_TETR_2"/>
    <property type="match status" value="1"/>
</dbReference>
<organism evidence="6 7">
    <name type="scientific">Sanguibacter inulinus</name>
    <dbReference type="NCBI Taxonomy" id="60922"/>
    <lineage>
        <taxon>Bacteria</taxon>
        <taxon>Bacillati</taxon>
        <taxon>Actinomycetota</taxon>
        <taxon>Actinomycetes</taxon>
        <taxon>Micrococcales</taxon>
        <taxon>Sanguibacteraceae</taxon>
        <taxon>Sanguibacter</taxon>
    </lineage>
</organism>
<evidence type="ECO:0000313" key="7">
    <source>
        <dbReference type="Proteomes" id="UP000561011"/>
    </source>
</evidence>
<dbReference type="GO" id="GO:0000976">
    <property type="term" value="F:transcription cis-regulatory region binding"/>
    <property type="evidence" value="ECO:0007669"/>
    <property type="project" value="TreeGrafter"/>
</dbReference>
<keyword evidence="1" id="KW-0805">Transcription regulation</keyword>
<keyword evidence="2 4" id="KW-0238">DNA-binding</keyword>
<dbReference type="Gene3D" id="1.10.10.60">
    <property type="entry name" value="Homeodomain-like"/>
    <property type="match status" value="1"/>
</dbReference>
<evidence type="ECO:0000256" key="4">
    <source>
        <dbReference type="PROSITE-ProRule" id="PRU00335"/>
    </source>
</evidence>
<dbReference type="Pfam" id="PF13305">
    <property type="entry name" value="TetR_C_33"/>
    <property type="match status" value="1"/>
</dbReference>
<dbReference type="InterPro" id="IPR036271">
    <property type="entry name" value="Tet_transcr_reg_TetR-rel_C_sf"/>
</dbReference>
<dbReference type="InterPro" id="IPR009057">
    <property type="entry name" value="Homeodomain-like_sf"/>
</dbReference>
<protein>
    <submittedName>
        <fullName evidence="6">WHG domain-containing protein</fullName>
    </submittedName>
</protein>